<evidence type="ECO:0000313" key="10">
    <source>
        <dbReference type="EMBL" id="ROQ20148.1"/>
    </source>
</evidence>
<dbReference type="AlphaFoldDB" id="A0A3N1NXW8"/>
<sequence>MPSTLHRCPNCFHQTLLESRVGRQAVMQCDGCLGVWFEDGALNQAIAHKHDNISVYDHEQSLGKRIGVGGRLCRRCDVNMERFYMLEQYEVEVDCCPDCDGVWLDQPEVELALKSPQLNSALATLSKQLTWRSMVFQFLTGMPVEYNLKPHRTPWVTYAMMAICISLFVAGQLNGQWENTLYLYLGLHSDAPTQWQVGQLLSHQFMHGSWLHLAGNMYFLWVVGDNIEDVLGHWRYLGVYLGAGVLAALAELVFFDNAQGPLLLVGASGAIAALFGLYMMWFRRASLTVMILVLQFKVAPHWYFLVWSLTNIVGMIMGESNVAYMAHLGGFLAGILVGWLLYPWVLRNNPLLNWLSQPEVKLRRTKYIS</sequence>
<feature type="transmembrane region" description="Helical" evidence="7">
    <location>
        <begin position="155"/>
        <end position="173"/>
    </location>
</feature>
<evidence type="ECO:0000259" key="8">
    <source>
        <dbReference type="Pfam" id="PF01694"/>
    </source>
</evidence>
<keyword evidence="10" id="KW-0645">Protease</keyword>
<evidence type="ECO:0000256" key="6">
    <source>
        <dbReference type="ARBA" id="ARBA00023136"/>
    </source>
</evidence>
<dbReference type="SUPFAM" id="SSF144091">
    <property type="entry name" value="Rhomboid-like"/>
    <property type="match status" value="1"/>
</dbReference>
<comment type="subcellular location">
    <subcellularLocation>
        <location evidence="1">Membrane</location>
        <topology evidence="1">Multi-pass membrane protein</topology>
    </subcellularLocation>
</comment>
<evidence type="ECO:0000259" key="9">
    <source>
        <dbReference type="Pfam" id="PF13453"/>
    </source>
</evidence>
<evidence type="ECO:0000313" key="11">
    <source>
        <dbReference type="Proteomes" id="UP000273643"/>
    </source>
</evidence>
<accession>A0A3N1NXW8</accession>
<dbReference type="InterPro" id="IPR022764">
    <property type="entry name" value="Peptidase_S54_rhomboid_dom"/>
</dbReference>
<dbReference type="Gene3D" id="1.20.1540.10">
    <property type="entry name" value="Rhomboid-like"/>
    <property type="match status" value="1"/>
</dbReference>
<reference evidence="10 11" key="1">
    <citation type="submission" date="2018-11" db="EMBL/GenBank/DDBJ databases">
        <title>Genomic Encyclopedia of Type Strains, Phase IV (KMG-IV): sequencing the most valuable type-strain genomes for metagenomic binning, comparative biology and taxonomic classification.</title>
        <authorList>
            <person name="Goeker M."/>
        </authorList>
    </citation>
    <scope>NUCLEOTIDE SEQUENCE [LARGE SCALE GENOMIC DNA]</scope>
    <source>
        <strain evidence="10 11">DSM 16974</strain>
    </source>
</reference>
<evidence type="ECO:0000256" key="1">
    <source>
        <dbReference type="ARBA" id="ARBA00004141"/>
    </source>
</evidence>
<dbReference type="InterPro" id="IPR035952">
    <property type="entry name" value="Rhomboid-like_sf"/>
</dbReference>
<feature type="domain" description="Peptidase S54 rhomboid" evidence="8">
    <location>
        <begin position="195"/>
        <end position="342"/>
    </location>
</feature>
<name>A0A3N1NXW8_9GAMM</name>
<dbReference type="InterPro" id="IPR050925">
    <property type="entry name" value="Rhomboid_protease_S54"/>
</dbReference>
<keyword evidence="11" id="KW-1185">Reference proteome</keyword>
<feature type="domain" description="Transcription factor zinc-finger" evidence="9">
    <location>
        <begin position="7"/>
        <end position="47"/>
    </location>
</feature>
<dbReference type="OrthoDB" id="9814037at2"/>
<keyword evidence="5 7" id="KW-1133">Transmembrane helix</keyword>
<feature type="transmembrane region" description="Helical" evidence="7">
    <location>
        <begin position="236"/>
        <end position="255"/>
    </location>
</feature>
<dbReference type="InterPro" id="IPR027392">
    <property type="entry name" value="TF_Znf"/>
</dbReference>
<feature type="transmembrane region" description="Helical" evidence="7">
    <location>
        <begin position="324"/>
        <end position="345"/>
    </location>
</feature>
<organism evidence="10 11">
    <name type="scientific">Marinimicrobium koreense</name>
    <dbReference type="NCBI Taxonomy" id="306545"/>
    <lineage>
        <taxon>Bacteria</taxon>
        <taxon>Pseudomonadati</taxon>
        <taxon>Pseudomonadota</taxon>
        <taxon>Gammaproteobacteria</taxon>
        <taxon>Cellvibrionales</taxon>
        <taxon>Cellvibrionaceae</taxon>
        <taxon>Marinimicrobium</taxon>
    </lineage>
</organism>
<dbReference type="RefSeq" id="WP_123637367.1">
    <property type="nucleotide sequence ID" value="NZ_RJUK01000001.1"/>
</dbReference>
<evidence type="ECO:0000256" key="7">
    <source>
        <dbReference type="SAM" id="Phobius"/>
    </source>
</evidence>
<keyword evidence="4" id="KW-0378">Hydrolase</keyword>
<proteinExistence type="inferred from homology"/>
<dbReference type="GO" id="GO:0006508">
    <property type="term" value="P:proteolysis"/>
    <property type="evidence" value="ECO:0007669"/>
    <property type="project" value="UniProtKB-KW"/>
</dbReference>
<keyword evidence="3 7" id="KW-0812">Transmembrane</keyword>
<evidence type="ECO:0000256" key="3">
    <source>
        <dbReference type="ARBA" id="ARBA00022692"/>
    </source>
</evidence>
<feature type="transmembrane region" description="Helical" evidence="7">
    <location>
        <begin position="205"/>
        <end position="224"/>
    </location>
</feature>
<comment type="similarity">
    <text evidence="2">Belongs to the peptidase S54 family.</text>
</comment>
<keyword evidence="6 7" id="KW-0472">Membrane</keyword>
<protein>
    <submittedName>
        <fullName evidence="10">Membrane associated rhomboid family serine protease</fullName>
    </submittedName>
</protein>
<dbReference type="Pfam" id="PF13453">
    <property type="entry name" value="Zn_ribbon_TFIIB"/>
    <property type="match status" value="2"/>
</dbReference>
<dbReference type="Proteomes" id="UP000273643">
    <property type="component" value="Unassembled WGS sequence"/>
</dbReference>
<dbReference type="EMBL" id="RJUK01000001">
    <property type="protein sequence ID" value="ROQ20148.1"/>
    <property type="molecule type" value="Genomic_DNA"/>
</dbReference>
<dbReference type="GO" id="GO:0004252">
    <property type="term" value="F:serine-type endopeptidase activity"/>
    <property type="evidence" value="ECO:0007669"/>
    <property type="project" value="InterPro"/>
</dbReference>
<feature type="transmembrane region" description="Helical" evidence="7">
    <location>
        <begin position="261"/>
        <end position="281"/>
    </location>
</feature>
<evidence type="ECO:0000256" key="5">
    <source>
        <dbReference type="ARBA" id="ARBA00022989"/>
    </source>
</evidence>
<gene>
    <name evidence="10" type="ORF">EDC38_0746</name>
</gene>
<comment type="caution">
    <text evidence="10">The sequence shown here is derived from an EMBL/GenBank/DDBJ whole genome shotgun (WGS) entry which is preliminary data.</text>
</comment>
<evidence type="ECO:0000256" key="4">
    <source>
        <dbReference type="ARBA" id="ARBA00022801"/>
    </source>
</evidence>
<dbReference type="Pfam" id="PF01694">
    <property type="entry name" value="Rhomboid"/>
    <property type="match status" value="1"/>
</dbReference>
<dbReference type="GO" id="GO:0016020">
    <property type="term" value="C:membrane"/>
    <property type="evidence" value="ECO:0007669"/>
    <property type="project" value="UniProtKB-SubCell"/>
</dbReference>
<dbReference type="PANTHER" id="PTHR43731">
    <property type="entry name" value="RHOMBOID PROTEASE"/>
    <property type="match status" value="1"/>
</dbReference>
<evidence type="ECO:0000256" key="2">
    <source>
        <dbReference type="ARBA" id="ARBA00009045"/>
    </source>
</evidence>
<dbReference type="PANTHER" id="PTHR43731:SF14">
    <property type="entry name" value="PRESENILIN-ASSOCIATED RHOMBOID-LIKE PROTEIN, MITOCHONDRIAL"/>
    <property type="match status" value="1"/>
</dbReference>
<feature type="domain" description="Transcription factor zinc-finger" evidence="9">
    <location>
        <begin position="73"/>
        <end position="110"/>
    </location>
</feature>